<protein>
    <recommendedName>
        <fullName evidence="4">Transmembrane protein</fullName>
    </recommendedName>
</protein>
<keyword evidence="1" id="KW-0812">Transmembrane</keyword>
<name>J0H193_RHILT</name>
<accession>J0H193</accession>
<dbReference type="Proteomes" id="UP000005092">
    <property type="component" value="Unassembled WGS sequence"/>
</dbReference>
<keyword evidence="1" id="KW-0472">Membrane</keyword>
<dbReference type="AlphaFoldDB" id="J0H193"/>
<evidence type="ECO:0008006" key="4">
    <source>
        <dbReference type="Google" id="ProtNLM"/>
    </source>
</evidence>
<reference evidence="2 3" key="1">
    <citation type="submission" date="2012-02" db="EMBL/GenBank/DDBJ databases">
        <title>Improved High-Quality Draft Sequence of Rhizobium leguminosarum bv. trifolii WSM597.</title>
        <authorList>
            <consortium name="US DOE Joint Genome Institute"/>
            <person name="Lucas S."/>
            <person name="Han J."/>
            <person name="Lapidus A."/>
            <person name="Cheng J.-F."/>
            <person name="Goodwin L."/>
            <person name="Pitluck S."/>
            <person name="Peters L."/>
            <person name="Ovchinnikova G."/>
            <person name="Held B."/>
            <person name="Detter J.C."/>
            <person name="Han C."/>
            <person name="Tapia R."/>
            <person name="Land M."/>
            <person name="Hauser L."/>
            <person name="Kyrpides N."/>
            <person name="Ivanova N."/>
            <person name="Pagani I."/>
            <person name="Brau L."/>
            <person name="Yates R."/>
            <person name="O'Hara G."/>
            <person name="Rui T."/>
            <person name="Howieson J."/>
            <person name="Reeve W."/>
            <person name="Woyke T."/>
        </authorList>
    </citation>
    <scope>NUCLEOTIDE SEQUENCE [LARGE SCALE GENOMIC DNA]</scope>
    <source>
        <strain evidence="2 3">WSM597</strain>
    </source>
</reference>
<evidence type="ECO:0000256" key="1">
    <source>
        <dbReference type="SAM" id="Phobius"/>
    </source>
</evidence>
<proteinExistence type="predicted"/>
<dbReference type="RefSeq" id="WP_003587966.1">
    <property type="nucleotide sequence ID" value="NZ_JH719381.1"/>
</dbReference>
<evidence type="ECO:0000313" key="3">
    <source>
        <dbReference type="Proteomes" id="UP000005092"/>
    </source>
</evidence>
<organism evidence="2 3">
    <name type="scientific">Rhizobium leguminosarum bv. trifolii WSM597</name>
    <dbReference type="NCBI Taxonomy" id="754764"/>
    <lineage>
        <taxon>Bacteria</taxon>
        <taxon>Pseudomonadati</taxon>
        <taxon>Pseudomonadota</taxon>
        <taxon>Alphaproteobacteria</taxon>
        <taxon>Hyphomicrobiales</taxon>
        <taxon>Rhizobiaceae</taxon>
        <taxon>Rhizobium/Agrobacterium group</taxon>
        <taxon>Rhizobium</taxon>
    </lineage>
</organism>
<dbReference type="HOGENOM" id="CLU_2261536_0_0_5"/>
<gene>
    <name evidence="2" type="ORF">Rleg9DRAFT_2623</name>
</gene>
<evidence type="ECO:0000313" key="2">
    <source>
        <dbReference type="EMBL" id="EJB03785.1"/>
    </source>
</evidence>
<sequence length="103" mass="11896">MVAEDRVGLWFAFCMVGSFCAYSWYWYIRSIIFYFRNGFDFSQDFGPEMYRSDLGGDDDCVLETPRQKFLIGLPFFVVLTTFMLLPIILALMGILKPCVDCGP</sequence>
<dbReference type="EMBL" id="JH719381">
    <property type="protein sequence ID" value="EJB03785.1"/>
    <property type="molecule type" value="Genomic_DNA"/>
</dbReference>
<feature type="transmembrane region" description="Helical" evidence="1">
    <location>
        <begin position="7"/>
        <end position="27"/>
    </location>
</feature>
<keyword evidence="1" id="KW-1133">Transmembrane helix</keyword>
<feature type="transmembrane region" description="Helical" evidence="1">
    <location>
        <begin position="71"/>
        <end position="95"/>
    </location>
</feature>